<sequence>MFSHWKISFSEYNTFFIYINGNKNVVGDNIFRFVVDEPFVETLYTSTESLNNLISLTKSLI</sequence>
<accession>A0A1X0Q5R0</accession>
<reference evidence="1 2" key="1">
    <citation type="journal article" date="2017" name="Environ. Microbiol.">
        <title>Decay of the glycolytic pathway and adaptation to intranuclear parasitism within Enterocytozoonidae microsporidia.</title>
        <authorList>
            <person name="Wiredu Boakye D."/>
            <person name="Jaroenlak P."/>
            <person name="Prachumwat A."/>
            <person name="Williams T.A."/>
            <person name="Bateman K.S."/>
            <person name="Itsathitphaisarn O."/>
            <person name="Sritunyalucksana K."/>
            <person name="Paszkiewicz K.H."/>
            <person name="Moore K.A."/>
            <person name="Stentiford G.D."/>
            <person name="Williams B.A."/>
        </authorList>
    </citation>
    <scope>NUCLEOTIDE SEQUENCE [LARGE SCALE GENOMIC DNA]</scope>
    <source>
        <strain evidence="2">canceri</strain>
    </source>
</reference>
<proteinExistence type="predicted"/>
<dbReference type="VEuPathDB" id="MicrosporidiaDB:A0H76_1588"/>
<comment type="caution">
    <text evidence="1">The sequence shown here is derived from an EMBL/GenBank/DDBJ whole genome shotgun (WGS) entry which is preliminary data.</text>
</comment>
<dbReference type="Proteomes" id="UP000192501">
    <property type="component" value="Unassembled WGS sequence"/>
</dbReference>
<organism evidence="1 2">
    <name type="scientific">Hepatospora eriocheir</name>
    <dbReference type="NCBI Taxonomy" id="1081669"/>
    <lineage>
        <taxon>Eukaryota</taxon>
        <taxon>Fungi</taxon>
        <taxon>Fungi incertae sedis</taxon>
        <taxon>Microsporidia</taxon>
        <taxon>Hepatosporidae</taxon>
        <taxon>Hepatospora</taxon>
    </lineage>
</organism>
<name>A0A1X0Q5R0_9MICR</name>
<dbReference type="EMBL" id="LTAI01001989">
    <property type="protein sequence ID" value="ORD93127.1"/>
    <property type="molecule type" value="Genomic_DNA"/>
</dbReference>
<gene>
    <name evidence="1" type="ORF">A0H76_1588</name>
</gene>
<evidence type="ECO:0000313" key="2">
    <source>
        <dbReference type="Proteomes" id="UP000192501"/>
    </source>
</evidence>
<protein>
    <submittedName>
        <fullName evidence="1">Uncharacterized protein</fullName>
    </submittedName>
</protein>
<dbReference type="AlphaFoldDB" id="A0A1X0Q5R0"/>
<evidence type="ECO:0000313" key="1">
    <source>
        <dbReference type="EMBL" id="ORD93127.1"/>
    </source>
</evidence>